<keyword evidence="1" id="KW-0472">Membrane</keyword>
<name>A0ABY4TJ41_9ACTN</name>
<feature type="transmembrane region" description="Helical" evidence="1">
    <location>
        <begin position="106"/>
        <end position="128"/>
    </location>
</feature>
<keyword evidence="1" id="KW-1133">Transmembrane helix</keyword>
<feature type="transmembrane region" description="Helical" evidence="1">
    <location>
        <begin position="149"/>
        <end position="176"/>
    </location>
</feature>
<feature type="transmembrane region" description="Helical" evidence="1">
    <location>
        <begin position="188"/>
        <end position="213"/>
    </location>
</feature>
<dbReference type="Proteomes" id="UP001056383">
    <property type="component" value="Chromosome"/>
</dbReference>
<reference evidence="2" key="1">
    <citation type="submission" date="2022-04" db="EMBL/GenBank/DDBJ databases">
        <title>Systematic whole-genome sequencing reveals an unexpected diversity among actinomycetoma pathogens and provides insights into their antibacterial susceptibilities.</title>
        <authorList>
            <person name="Watson A.K."/>
            <person name="Kepplinger B."/>
            <person name="Bakhiet S.M."/>
            <person name="Mhmoud N.A."/>
            <person name="Chapman J."/>
            <person name="Allenby N."/>
            <person name="Mickiewicz K."/>
            <person name="Goodfellow M."/>
            <person name="Fahal A.H."/>
            <person name="Errington J."/>
        </authorList>
    </citation>
    <scope>NUCLEOTIDE SEQUENCE</scope>
    <source>
        <strain evidence="2">SD 504</strain>
    </source>
</reference>
<dbReference type="EMBL" id="CP095474">
    <property type="protein sequence ID" value="URN18134.1"/>
    <property type="molecule type" value="Genomic_DNA"/>
</dbReference>
<evidence type="ECO:0000256" key="1">
    <source>
        <dbReference type="SAM" id="Phobius"/>
    </source>
</evidence>
<gene>
    <name evidence="2" type="ORF">MW084_21810</name>
</gene>
<evidence type="ECO:0000313" key="2">
    <source>
        <dbReference type="EMBL" id="URN18134.1"/>
    </source>
</evidence>
<proteinExistence type="predicted"/>
<protein>
    <recommendedName>
        <fullName evidence="4">ABC-2 family transporter protein</fullName>
    </recommendedName>
</protein>
<sequence length="314" mass="33145">MTDDRRPIPWRRLLHAELRRLFAPRAVRWAAAAFLAATALFGLSKLALHHTDTAAAWRAAEARFAQVRADAVHYGLPMNDGVTSRLFYDEPRYLMSTLAFGDLRTALTALAAGAVLFGIVAGGADWTSRVVLTLAAAEPRRGRLFGTRALLVTGTSAAAAAVTGALLVPLLLLAAWLRGSTTGTDGGFWAAFGSLYLRGVLLCGLFGLLGYALATLTRRAATALGAAFLYLAAAERVLGGRGPRLAEYDMTGLAFAVLNEKPVIPMIESDCVAGPGCEAAHVDLTHADGLVGIALHVVPVLALALWRSTRTDLG</sequence>
<accession>A0ABY4TJ41</accession>
<evidence type="ECO:0000313" key="3">
    <source>
        <dbReference type="Proteomes" id="UP001056383"/>
    </source>
</evidence>
<feature type="transmembrane region" description="Helical" evidence="1">
    <location>
        <begin position="21"/>
        <end position="43"/>
    </location>
</feature>
<organism evidence="2 3">
    <name type="scientific">Streptomyces sudanensis</name>
    <dbReference type="NCBI Taxonomy" id="436397"/>
    <lineage>
        <taxon>Bacteria</taxon>
        <taxon>Bacillati</taxon>
        <taxon>Actinomycetota</taxon>
        <taxon>Actinomycetes</taxon>
        <taxon>Kitasatosporales</taxon>
        <taxon>Streptomycetaceae</taxon>
        <taxon>Streptomyces</taxon>
    </lineage>
</organism>
<dbReference type="RefSeq" id="WP_010469020.1">
    <property type="nucleotide sequence ID" value="NZ_CP095474.1"/>
</dbReference>
<keyword evidence="1" id="KW-0812">Transmembrane</keyword>
<evidence type="ECO:0008006" key="4">
    <source>
        <dbReference type="Google" id="ProtNLM"/>
    </source>
</evidence>
<keyword evidence="3" id="KW-1185">Reference proteome</keyword>